<dbReference type="Pfam" id="PF03354">
    <property type="entry name" value="TerL_ATPase"/>
    <property type="match status" value="1"/>
</dbReference>
<dbReference type="InterPro" id="IPR046462">
    <property type="entry name" value="TerL_nuclease"/>
</dbReference>
<dbReference type="Gene3D" id="3.40.50.300">
    <property type="entry name" value="P-loop containing nucleotide triphosphate hydrolases"/>
    <property type="match status" value="1"/>
</dbReference>
<dbReference type="Proteomes" id="UP000184536">
    <property type="component" value="Unassembled WGS sequence"/>
</dbReference>
<evidence type="ECO:0000259" key="1">
    <source>
        <dbReference type="Pfam" id="PF03354"/>
    </source>
</evidence>
<evidence type="ECO:0000313" key="4">
    <source>
        <dbReference type="Proteomes" id="UP000184536"/>
    </source>
</evidence>
<evidence type="ECO:0000259" key="2">
    <source>
        <dbReference type="Pfam" id="PF20441"/>
    </source>
</evidence>
<protein>
    <submittedName>
        <fullName evidence="3">Phage terminase-like protein, large subunit, contains N-terminal HTH domain</fullName>
    </submittedName>
</protein>
<accession>A0A1M6DQA4</accession>
<dbReference type="Pfam" id="PF20441">
    <property type="entry name" value="TerL_nuclease"/>
    <property type="match status" value="1"/>
</dbReference>
<dbReference type="GO" id="GO:0004519">
    <property type="term" value="F:endonuclease activity"/>
    <property type="evidence" value="ECO:0007669"/>
    <property type="project" value="InterPro"/>
</dbReference>
<dbReference type="PANTHER" id="PTHR41287:SF1">
    <property type="entry name" value="PROTEIN YMFN"/>
    <property type="match status" value="1"/>
</dbReference>
<dbReference type="InterPro" id="IPR005021">
    <property type="entry name" value="Terminase_largesu-like"/>
</dbReference>
<dbReference type="AlphaFoldDB" id="A0A1M6DQA4"/>
<evidence type="ECO:0000313" key="3">
    <source>
        <dbReference type="EMBL" id="SHI75391.1"/>
    </source>
</evidence>
<dbReference type="InterPro" id="IPR046461">
    <property type="entry name" value="TerL_ATPase"/>
</dbReference>
<dbReference type="InterPro" id="IPR027417">
    <property type="entry name" value="P-loop_NTPase"/>
</dbReference>
<name>A0A1M6DQA4_9FIRM</name>
<feature type="domain" description="Terminase large subunit-like ATPase" evidence="1">
    <location>
        <begin position="91"/>
        <end position="259"/>
    </location>
</feature>
<dbReference type="EMBL" id="FQZV01000006">
    <property type="protein sequence ID" value="SHI75391.1"/>
    <property type="molecule type" value="Genomic_DNA"/>
</dbReference>
<feature type="domain" description="Terminase large subunit-like endonuclease" evidence="2">
    <location>
        <begin position="275"/>
        <end position="548"/>
    </location>
</feature>
<keyword evidence="4" id="KW-1185">Reference proteome</keyword>
<sequence length="562" mass="65009">MHSYLIEYYEKCKSGEILIGRELMMQLEMLMEDMNNPIYRFDTAEAHKRIQFIEKECKHSISPFAGHPFLLELWQKAYLEAKYSFYMMIEGKWLRRFNRTLLVIGRKNGKTTLCAADGLAEFFCGNTGTNILCASNDYEQAGLVFDEINNMREESPKLAKVTRKNIKGIFMGNPKQKKKKGKFSYQNKAKIKKLSAKTGAKEGKNVDKAIVDEVHEMKDNSLVAPIVQSTSTKDEAMVDEITTEGFTEDGYLDEEMKEARKVLKGELHRPRRLYWLYTQDSETEVWQDRKSWVKSNPNLGVAKKWHYLDDLIEEAKTNSATRAFMLAKDFNFKQGSANAWLQDAEIINAATFNIEDFRGAFYIAGNDFMETTDLCASKLLLMKPGDKTVYFYSHYWIPEAKLKLSPDDVDYRQWERDGYLTIVEGNSVDSSVVADWQFKLLEEYDLKPFKSGYDNRFAKDYINRFEEIFGKDILLNVPQDAKVLNNPMRRLEADLRDKLVNYNNCYGDMWCFKNTGIKLDALGRMMPCKMHTTKRIDGTAAAVVAYAVFDWHKSEFLQLIGG</sequence>
<dbReference type="RefSeq" id="WP_242946200.1">
    <property type="nucleotide sequence ID" value="NZ_FQZV01000006.1"/>
</dbReference>
<dbReference type="PANTHER" id="PTHR41287">
    <property type="match status" value="1"/>
</dbReference>
<gene>
    <name evidence="3" type="ORF">SAMN02745975_00536</name>
</gene>
<dbReference type="STRING" id="1121919.SAMN02745975_00536"/>
<reference evidence="4" key="1">
    <citation type="submission" date="2016-11" db="EMBL/GenBank/DDBJ databases">
        <authorList>
            <person name="Varghese N."/>
            <person name="Submissions S."/>
        </authorList>
    </citation>
    <scope>NUCLEOTIDE SEQUENCE [LARGE SCALE GENOMIC DNA]</scope>
    <source>
        <strain evidence="4">DSM 17957</strain>
    </source>
</reference>
<proteinExistence type="predicted"/>
<organism evidence="3 4">
    <name type="scientific">Geosporobacter subterraneus DSM 17957</name>
    <dbReference type="NCBI Taxonomy" id="1121919"/>
    <lineage>
        <taxon>Bacteria</taxon>
        <taxon>Bacillati</taxon>
        <taxon>Bacillota</taxon>
        <taxon>Clostridia</taxon>
        <taxon>Peptostreptococcales</taxon>
        <taxon>Thermotaleaceae</taxon>
        <taxon>Geosporobacter</taxon>
    </lineage>
</organism>